<reference evidence="2 3" key="1">
    <citation type="submission" date="2024-09" db="EMBL/GenBank/DDBJ databases">
        <title>A chromosome-level genome assembly of Gray's grenadier anchovy, Coilia grayii.</title>
        <authorList>
            <person name="Fu Z."/>
        </authorList>
    </citation>
    <scope>NUCLEOTIDE SEQUENCE [LARGE SCALE GENOMIC DNA]</scope>
    <source>
        <strain evidence="2">G4</strain>
        <tissue evidence="2">Muscle</tissue>
    </source>
</reference>
<comment type="caution">
    <text evidence="2">The sequence shown here is derived from an EMBL/GenBank/DDBJ whole genome shotgun (WGS) entry which is preliminary data.</text>
</comment>
<dbReference type="PANTHER" id="PTHR31022">
    <property type="entry name" value="CENTRIOLE, CILIA AND SPINDLE-ASSOCIATED PROTEIN"/>
    <property type="match status" value="1"/>
</dbReference>
<dbReference type="PANTHER" id="PTHR31022:SF6">
    <property type="entry name" value="CENTRIOLE, CILIA AND SPINDLE-ASSOCIATED PROTEIN"/>
    <property type="match status" value="1"/>
</dbReference>
<evidence type="ECO:0000313" key="3">
    <source>
        <dbReference type="Proteomes" id="UP001591681"/>
    </source>
</evidence>
<evidence type="ECO:0008006" key="4">
    <source>
        <dbReference type="Google" id="ProtNLM"/>
    </source>
</evidence>
<gene>
    <name evidence="2" type="ORF">ACEWY4_018050</name>
</gene>
<feature type="region of interest" description="Disordered" evidence="1">
    <location>
        <begin position="49"/>
        <end position="253"/>
    </location>
</feature>
<sequence length="280" mass="31878">MTSNNKAAVRRVRSEYMKKFRDPKWDTFSKNYEDSVKYRVNRRVMEQTHKPLFWDGWDTGSESSGRSSPKLRDGSDPSINKLQTASDSRNETDDTQDTTGTVVVVNGQPADAHSTMGDTSAVENGVPCETDHHCSSSETVPKRRVRRRAPRSEPGYEGDIDKPRPSSAPKLSRAKSQPAEREQRGEKEGRRSYMRPGWTERHMETRGRTPSIRASVSAGEIHRSEAAAKRQDCQRWGGPGALDRRRARSADLEKTRKSQLSVADDRWMTEYMRCFSARLR</sequence>
<feature type="compositionally biased region" description="Basic and acidic residues" evidence="1">
    <location>
        <begin position="220"/>
        <end position="233"/>
    </location>
</feature>
<feature type="compositionally biased region" description="Basic and acidic residues" evidence="1">
    <location>
        <begin position="178"/>
        <end position="191"/>
    </location>
</feature>
<dbReference type="EMBL" id="JBHFQA010000015">
    <property type="protein sequence ID" value="KAL2086991.1"/>
    <property type="molecule type" value="Genomic_DNA"/>
</dbReference>
<feature type="compositionally biased region" description="Polar residues" evidence="1">
    <location>
        <begin position="77"/>
        <end position="87"/>
    </location>
</feature>
<protein>
    <recommendedName>
        <fullName evidence="4">Centriole, cilia and spindle-associated protein</fullName>
    </recommendedName>
</protein>
<dbReference type="AlphaFoldDB" id="A0ABD1JLE8"/>
<keyword evidence="3" id="KW-1185">Reference proteome</keyword>
<evidence type="ECO:0000313" key="2">
    <source>
        <dbReference type="EMBL" id="KAL2086991.1"/>
    </source>
</evidence>
<dbReference type="InterPro" id="IPR029774">
    <property type="entry name" value="CSAP"/>
</dbReference>
<name>A0ABD1JLE8_9TELE</name>
<dbReference type="Proteomes" id="UP001591681">
    <property type="component" value="Unassembled WGS sequence"/>
</dbReference>
<proteinExistence type="predicted"/>
<feature type="compositionally biased region" description="Basic and acidic residues" evidence="1">
    <location>
        <begin position="198"/>
        <end position="207"/>
    </location>
</feature>
<organism evidence="2 3">
    <name type="scientific">Coilia grayii</name>
    <name type="common">Gray's grenadier anchovy</name>
    <dbReference type="NCBI Taxonomy" id="363190"/>
    <lineage>
        <taxon>Eukaryota</taxon>
        <taxon>Metazoa</taxon>
        <taxon>Chordata</taxon>
        <taxon>Craniata</taxon>
        <taxon>Vertebrata</taxon>
        <taxon>Euteleostomi</taxon>
        <taxon>Actinopterygii</taxon>
        <taxon>Neopterygii</taxon>
        <taxon>Teleostei</taxon>
        <taxon>Clupei</taxon>
        <taxon>Clupeiformes</taxon>
        <taxon>Clupeoidei</taxon>
        <taxon>Engraulidae</taxon>
        <taxon>Coilinae</taxon>
        <taxon>Coilia</taxon>
    </lineage>
</organism>
<accession>A0ABD1JLE8</accession>
<feature type="compositionally biased region" description="Basic and acidic residues" evidence="1">
    <location>
        <begin position="242"/>
        <end position="253"/>
    </location>
</feature>
<dbReference type="Pfam" id="PF15748">
    <property type="entry name" value="CCSAP"/>
    <property type="match status" value="1"/>
</dbReference>
<evidence type="ECO:0000256" key="1">
    <source>
        <dbReference type="SAM" id="MobiDB-lite"/>
    </source>
</evidence>